<comment type="caution">
    <text evidence="3">The sequence shown here is derived from an EMBL/GenBank/DDBJ whole genome shotgun (WGS) entry which is preliminary data.</text>
</comment>
<feature type="region of interest" description="Disordered" evidence="1">
    <location>
        <begin position="1"/>
        <end position="39"/>
    </location>
</feature>
<feature type="compositionally biased region" description="Basic and acidic residues" evidence="1">
    <location>
        <begin position="13"/>
        <end position="29"/>
    </location>
</feature>
<dbReference type="Proteomes" id="UP000557344">
    <property type="component" value="Unassembled WGS sequence"/>
</dbReference>
<name>A0A7W7EG02_RHIET</name>
<accession>A0A7W7EG02</accession>
<organism evidence="3 4">
    <name type="scientific">Rhizobium etli</name>
    <dbReference type="NCBI Taxonomy" id="29449"/>
    <lineage>
        <taxon>Bacteria</taxon>
        <taxon>Pseudomonadati</taxon>
        <taxon>Pseudomonadota</taxon>
        <taxon>Alphaproteobacteria</taxon>
        <taxon>Hyphomicrobiales</taxon>
        <taxon>Rhizobiaceae</taxon>
        <taxon>Rhizobium/Agrobacterium group</taxon>
        <taxon>Rhizobium</taxon>
    </lineage>
</organism>
<dbReference type="EMBL" id="JACIHU010000010">
    <property type="protein sequence ID" value="MBB4481849.1"/>
    <property type="molecule type" value="Genomic_DNA"/>
</dbReference>
<dbReference type="AlphaFoldDB" id="A0A7W7EG02"/>
<dbReference type="RefSeq" id="WP_183843447.1">
    <property type="nucleotide sequence ID" value="NZ_JACIHU010000010.1"/>
</dbReference>
<evidence type="ECO:0000313" key="5">
    <source>
        <dbReference type="Proteomes" id="UP000557344"/>
    </source>
</evidence>
<evidence type="ECO:0000313" key="3">
    <source>
        <dbReference type="EMBL" id="MBB4537678.1"/>
    </source>
</evidence>
<dbReference type="Gene3D" id="2.30.320.10">
    <property type="entry name" value="YwqG-like"/>
    <property type="match status" value="1"/>
</dbReference>
<evidence type="ECO:0000313" key="4">
    <source>
        <dbReference type="Proteomes" id="UP000523431"/>
    </source>
</evidence>
<evidence type="ECO:0000313" key="2">
    <source>
        <dbReference type="EMBL" id="MBB4481849.1"/>
    </source>
</evidence>
<dbReference type="Proteomes" id="UP000523431">
    <property type="component" value="Unassembled WGS sequence"/>
</dbReference>
<sequence>MADKTALSGCRSAEGHRKEADRLLADSRKPRSWMTPEQGERFSDEYKAKADAIEAEFPLAFFAQVELVLQIGVDRHAGIPQPGAYYVIMRKQDIAARRFDRARVTYQCD</sequence>
<gene>
    <name evidence="2" type="ORF">GGE46_004451</name>
    <name evidence="3" type="ORF">GGE57_004448</name>
</gene>
<reference evidence="4 5" key="1">
    <citation type="submission" date="2020-08" db="EMBL/GenBank/DDBJ databases">
        <title>Genomic Encyclopedia of Type Strains, Phase IV (KMG-V): Genome sequencing to study the core and pangenomes of soil and plant-associated prokaryotes.</title>
        <authorList>
            <person name="Whitman W."/>
        </authorList>
    </citation>
    <scope>NUCLEOTIDE SEQUENCE [LARGE SCALE GENOMIC DNA]</scope>
    <source>
        <strain evidence="2 5">SEMIA 471</strain>
        <strain evidence="3 4">SEMIA 489</strain>
    </source>
</reference>
<evidence type="ECO:0000256" key="1">
    <source>
        <dbReference type="SAM" id="MobiDB-lite"/>
    </source>
</evidence>
<dbReference type="EMBL" id="JACIID010000010">
    <property type="protein sequence ID" value="MBB4537678.1"/>
    <property type="molecule type" value="Genomic_DNA"/>
</dbReference>
<protein>
    <submittedName>
        <fullName evidence="3">Uncharacterized protein</fullName>
    </submittedName>
</protein>
<proteinExistence type="predicted"/>